<evidence type="ECO:0000313" key="2">
    <source>
        <dbReference type="EMBL" id="OIT29735.1"/>
    </source>
</evidence>
<dbReference type="EMBL" id="MJEQ01001708">
    <property type="protein sequence ID" value="OIT29735.1"/>
    <property type="molecule type" value="Genomic_DNA"/>
</dbReference>
<organism evidence="2 3">
    <name type="scientific">Nicotiana attenuata</name>
    <name type="common">Coyote tobacco</name>
    <dbReference type="NCBI Taxonomy" id="49451"/>
    <lineage>
        <taxon>Eukaryota</taxon>
        <taxon>Viridiplantae</taxon>
        <taxon>Streptophyta</taxon>
        <taxon>Embryophyta</taxon>
        <taxon>Tracheophyta</taxon>
        <taxon>Spermatophyta</taxon>
        <taxon>Magnoliopsida</taxon>
        <taxon>eudicotyledons</taxon>
        <taxon>Gunneridae</taxon>
        <taxon>Pentapetalae</taxon>
        <taxon>asterids</taxon>
        <taxon>lamiids</taxon>
        <taxon>Solanales</taxon>
        <taxon>Solanaceae</taxon>
        <taxon>Nicotianoideae</taxon>
        <taxon>Nicotianeae</taxon>
        <taxon>Nicotiana</taxon>
    </lineage>
</organism>
<evidence type="ECO:0000313" key="3">
    <source>
        <dbReference type="Proteomes" id="UP000187609"/>
    </source>
</evidence>
<comment type="caution">
    <text evidence="2">The sequence shown here is derived from an EMBL/GenBank/DDBJ whole genome shotgun (WGS) entry which is preliminary data.</text>
</comment>
<name>A0A314KK62_NICAT</name>
<dbReference type="Gramene" id="OIT29735">
    <property type="protein sequence ID" value="OIT29735"/>
    <property type="gene ID" value="A4A49_26097"/>
</dbReference>
<sequence length="70" mass="7980">MMFALFCSLGSCPVSFFNSPRFSLTLLSIPWVIPALALLFLVTKIYVYMFPILLNITSCWNYYMHGGNCT</sequence>
<keyword evidence="1" id="KW-1133">Transmembrane helix</keyword>
<keyword evidence="1" id="KW-0472">Membrane</keyword>
<keyword evidence="3" id="KW-1185">Reference proteome</keyword>
<dbReference type="Proteomes" id="UP000187609">
    <property type="component" value="Unassembled WGS sequence"/>
</dbReference>
<proteinExistence type="predicted"/>
<evidence type="ECO:0000256" key="1">
    <source>
        <dbReference type="SAM" id="Phobius"/>
    </source>
</evidence>
<protein>
    <submittedName>
        <fullName evidence="2">Uncharacterized protein</fullName>
    </submittedName>
</protein>
<gene>
    <name evidence="2" type="ORF">A4A49_26097</name>
</gene>
<accession>A0A314KK62</accession>
<dbReference type="AlphaFoldDB" id="A0A314KK62"/>
<keyword evidence="1" id="KW-0812">Transmembrane</keyword>
<reference evidence="2" key="1">
    <citation type="submission" date="2016-11" db="EMBL/GenBank/DDBJ databases">
        <title>The genome of Nicotiana attenuata.</title>
        <authorList>
            <person name="Xu S."/>
            <person name="Brockmoeller T."/>
            <person name="Gaquerel E."/>
            <person name="Navarro A."/>
            <person name="Kuhl H."/>
            <person name="Gase K."/>
            <person name="Ling Z."/>
            <person name="Zhou W."/>
            <person name="Kreitzer C."/>
            <person name="Stanke M."/>
            <person name="Tang H."/>
            <person name="Lyons E."/>
            <person name="Pandey P."/>
            <person name="Pandey S.P."/>
            <person name="Timmermann B."/>
            <person name="Baldwin I.T."/>
        </authorList>
    </citation>
    <scope>NUCLEOTIDE SEQUENCE [LARGE SCALE GENOMIC DNA]</scope>
    <source>
        <strain evidence="2">UT</strain>
    </source>
</reference>
<feature type="transmembrane region" description="Helical" evidence="1">
    <location>
        <begin position="32"/>
        <end position="54"/>
    </location>
</feature>